<sequence length="20" mass="2419">MDEGGFSFFFFIYFAAYVFL</sequence>
<reference evidence="1" key="1">
    <citation type="submission" date="2014-11" db="EMBL/GenBank/DDBJ databases">
        <authorList>
            <person name="Amaro Gonzalez C."/>
        </authorList>
    </citation>
    <scope>NUCLEOTIDE SEQUENCE</scope>
</reference>
<dbReference type="EMBL" id="GBXM01067750">
    <property type="protein sequence ID" value="JAH40827.1"/>
    <property type="molecule type" value="Transcribed_RNA"/>
</dbReference>
<reference evidence="1" key="2">
    <citation type="journal article" date="2015" name="Fish Shellfish Immunol.">
        <title>Early steps in the European eel (Anguilla anguilla)-Vibrio vulnificus interaction in the gills: Role of the RtxA13 toxin.</title>
        <authorList>
            <person name="Callol A."/>
            <person name="Pajuelo D."/>
            <person name="Ebbesson L."/>
            <person name="Teles M."/>
            <person name="MacKenzie S."/>
            <person name="Amaro C."/>
        </authorList>
    </citation>
    <scope>NUCLEOTIDE SEQUENCE</scope>
</reference>
<evidence type="ECO:0000313" key="1">
    <source>
        <dbReference type="EMBL" id="JAH40827.1"/>
    </source>
</evidence>
<protein>
    <submittedName>
        <fullName evidence="1">Uncharacterized protein</fullName>
    </submittedName>
</protein>
<proteinExistence type="predicted"/>
<organism evidence="1">
    <name type="scientific">Anguilla anguilla</name>
    <name type="common">European freshwater eel</name>
    <name type="synonym">Muraena anguilla</name>
    <dbReference type="NCBI Taxonomy" id="7936"/>
    <lineage>
        <taxon>Eukaryota</taxon>
        <taxon>Metazoa</taxon>
        <taxon>Chordata</taxon>
        <taxon>Craniata</taxon>
        <taxon>Vertebrata</taxon>
        <taxon>Euteleostomi</taxon>
        <taxon>Actinopterygii</taxon>
        <taxon>Neopterygii</taxon>
        <taxon>Teleostei</taxon>
        <taxon>Anguilliformes</taxon>
        <taxon>Anguillidae</taxon>
        <taxon>Anguilla</taxon>
    </lineage>
</organism>
<name>A0A0E9SHV8_ANGAN</name>
<accession>A0A0E9SHV8</accession>
<dbReference type="AlphaFoldDB" id="A0A0E9SHV8"/>